<dbReference type="PROSITE" id="PS00903">
    <property type="entry name" value="CYT_DCMP_DEAMINASES_1"/>
    <property type="match status" value="1"/>
</dbReference>
<dbReference type="EC" id="3.5.4.33" evidence="4"/>
<proteinExistence type="predicted"/>
<dbReference type="InterPro" id="IPR016193">
    <property type="entry name" value="Cytidine_deaminase-like"/>
</dbReference>
<dbReference type="PROSITE" id="PS51747">
    <property type="entry name" value="CYT_DCMP_DEAMINASES_2"/>
    <property type="match status" value="1"/>
</dbReference>
<organism evidence="4 5">
    <name type="scientific">Paenibacillus gansuensis</name>
    <dbReference type="NCBI Taxonomy" id="306542"/>
    <lineage>
        <taxon>Bacteria</taxon>
        <taxon>Bacillati</taxon>
        <taxon>Bacillota</taxon>
        <taxon>Bacilli</taxon>
        <taxon>Bacillales</taxon>
        <taxon>Paenibacillaceae</taxon>
        <taxon>Paenibacillus</taxon>
    </lineage>
</organism>
<dbReference type="SUPFAM" id="SSF53927">
    <property type="entry name" value="Cytidine deaminase-like"/>
    <property type="match status" value="1"/>
</dbReference>
<keyword evidence="4" id="KW-0378">Hydrolase</keyword>
<dbReference type="PANTHER" id="PTHR11079:SF161">
    <property type="entry name" value="CMP_DCMP-TYPE DEAMINASE DOMAIN-CONTAINING PROTEIN"/>
    <property type="match status" value="1"/>
</dbReference>
<dbReference type="PANTHER" id="PTHR11079">
    <property type="entry name" value="CYTOSINE DEAMINASE FAMILY MEMBER"/>
    <property type="match status" value="1"/>
</dbReference>
<dbReference type="GO" id="GO:0052717">
    <property type="term" value="F:tRNA-specific adenosine-34 deaminase activity"/>
    <property type="evidence" value="ECO:0007669"/>
    <property type="project" value="UniProtKB-EC"/>
</dbReference>
<dbReference type="CDD" id="cd01285">
    <property type="entry name" value="nucleoside_deaminase"/>
    <property type="match status" value="1"/>
</dbReference>
<feature type="domain" description="CMP/dCMP-type deaminase" evidence="3">
    <location>
        <begin position="1"/>
        <end position="132"/>
    </location>
</feature>
<evidence type="ECO:0000259" key="3">
    <source>
        <dbReference type="PROSITE" id="PS51747"/>
    </source>
</evidence>
<keyword evidence="5" id="KW-1185">Reference proteome</keyword>
<comment type="caution">
    <text evidence="4">The sequence shown here is derived from an EMBL/GenBank/DDBJ whole genome shotgun (WGS) entry which is preliminary data.</text>
</comment>
<protein>
    <submittedName>
        <fullName evidence="4">Nucleoside deaminase</fullName>
        <ecNumber evidence="4">3.5.4.33</ecNumber>
    </submittedName>
</protein>
<keyword evidence="1" id="KW-0479">Metal-binding</keyword>
<gene>
    <name evidence="4" type="ORF">ACFSUF_23885</name>
</gene>
<evidence type="ECO:0000256" key="1">
    <source>
        <dbReference type="ARBA" id="ARBA00022723"/>
    </source>
</evidence>
<dbReference type="RefSeq" id="WP_377607342.1">
    <property type="nucleotide sequence ID" value="NZ_JBHUME010000019.1"/>
</dbReference>
<keyword evidence="2" id="KW-0862">Zinc</keyword>
<evidence type="ECO:0000256" key="2">
    <source>
        <dbReference type="ARBA" id="ARBA00022833"/>
    </source>
</evidence>
<evidence type="ECO:0000313" key="4">
    <source>
        <dbReference type="EMBL" id="MFD2615450.1"/>
    </source>
</evidence>
<dbReference type="Proteomes" id="UP001597541">
    <property type="component" value="Unassembled WGS sequence"/>
</dbReference>
<sequence length="158" mass="17669">MFNPDLLREAIRLAADNVRTGHGGPFGAIVVKDGVVVGRGTNEVTDSNDPTAHAEVQAIRAACRELGTYQLADCEIYTSCEPCPMCLGAIYWARPRAVYYYNTRHEAADIGFDDQLIYDEIAVPIQERRISFKHTTPDVAETDQPFVLWSRSADRVEY</sequence>
<dbReference type="InterPro" id="IPR016192">
    <property type="entry name" value="APOBEC/CMP_deaminase_Zn-bd"/>
</dbReference>
<dbReference type="Pfam" id="PF00383">
    <property type="entry name" value="dCMP_cyt_deam_1"/>
    <property type="match status" value="1"/>
</dbReference>
<evidence type="ECO:0000313" key="5">
    <source>
        <dbReference type="Proteomes" id="UP001597541"/>
    </source>
</evidence>
<dbReference type="EMBL" id="JBHUME010000019">
    <property type="protein sequence ID" value="MFD2615450.1"/>
    <property type="molecule type" value="Genomic_DNA"/>
</dbReference>
<dbReference type="InterPro" id="IPR002125">
    <property type="entry name" value="CMP_dCMP_dom"/>
</dbReference>
<dbReference type="Gene3D" id="3.40.140.10">
    <property type="entry name" value="Cytidine Deaminase, domain 2"/>
    <property type="match status" value="1"/>
</dbReference>
<reference evidence="5" key="1">
    <citation type="journal article" date="2019" name="Int. J. Syst. Evol. Microbiol.">
        <title>The Global Catalogue of Microorganisms (GCM) 10K type strain sequencing project: providing services to taxonomists for standard genome sequencing and annotation.</title>
        <authorList>
            <consortium name="The Broad Institute Genomics Platform"/>
            <consortium name="The Broad Institute Genome Sequencing Center for Infectious Disease"/>
            <person name="Wu L."/>
            <person name="Ma J."/>
        </authorList>
    </citation>
    <scope>NUCLEOTIDE SEQUENCE [LARGE SCALE GENOMIC DNA]</scope>
    <source>
        <strain evidence="5">KCTC 3950</strain>
    </source>
</reference>
<name>A0ABW5PJI1_9BACL</name>
<accession>A0ABW5PJI1</accession>